<evidence type="ECO:0000313" key="4">
    <source>
        <dbReference type="Proteomes" id="UP001138757"/>
    </source>
</evidence>
<organism evidence="3 4">
    <name type="scientific">Sphingobium nicotianae</name>
    <dbReference type="NCBI Taxonomy" id="2782607"/>
    <lineage>
        <taxon>Bacteria</taxon>
        <taxon>Pseudomonadati</taxon>
        <taxon>Pseudomonadota</taxon>
        <taxon>Alphaproteobacteria</taxon>
        <taxon>Sphingomonadales</taxon>
        <taxon>Sphingomonadaceae</taxon>
        <taxon>Sphingobium</taxon>
    </lineage>
</organism>
<gene>
    <name evidence="3" type="ORF">KK488_18630</name>
</gene>
<evidence type="ECO:0000256" key="1">
    <source>
        <dbReference type="SAM" id="SignalP"/>
    </source>
</evidence>
<keyword evidence="1" id="KW-0732">Signal</keyword>
<dbReference type="InterPro" id="IPR021255">
    <property type="entry name" value="DUF2807"/>
</dbReference>
<feature type="signal peptide" evidence="1">
    <location>
        <begin position="1"/>
        <end position="27"/>
    </location>
</feature>
<name>A0A9X1DF83_9SPHN</name>
<feature type="domain" description="Putative auto-transporter adhesin head GIN" evidence="2">
    <location>
        <begin position="36"/>
        <end position="221"/>
    </location>
</feature>
<dbReference type="RefSeq" id="WP_214625215.1">
    <property type="nucleotide sequence ID" value="NZ_JAHGAW010000013.1"/>
</dbReference>
<accession>A0A9X1DF83</accession>
<dbReference type="Pfam" id="PF10988">
    <property type="entry name" value="DUF2807"/>
    <property type="match status" value="1"/>
</dbReference>
<protein>
    <submittedName>
        <fullName evidence="3">DUF2807 domain-containing protein</fullName>
    </submittedName>
</protein>
<feature type="chain" id="PRO_5040964986" evidence="1">
    <location>
        <begin position="28"/>
        <end position="241"/>
    </location>
</feature>
<proteinExistence type="predicted"/>
<evidence type="ECO:0000313" key="3">
    <source>
        <dbReference type="EMBL" id="MBT2188966.1"/>
    </source>
</evidence>
<dbReference type="EMBL" id="JAHGAW010000013">
    <property type="protein sequence ID" value="MBT2188966.1"/>
    <property type="molecule type" value="Genomic_DNA"/>
</dbReference>
<reference evidence="3" key="1">
    <citation type="submission" date="2021-05" db="EMBL/GenBank/DDBJ databases">
        <title>Genome of Sphingobium sp. strain.</title>
        <authorList>
            <person name="Fan R."/>
        </authorList>
    </citation>
    <scope>NUCLEOTIDE SEQUENCE</scope>
    <source>
        <strain evidence="3">H33</strain>
    </source>
</reference>
<evidence type="ECO:0000259" key="2">
    <source>
        <dbReference type="Pfam" id="PF10988"/>
    </source>
</evidence>
<comment type="caution">
    <text evidence="3">The sequence shown here is derived from an EMBL/GenBank/DDBJ whole genome shotgun (WGS) entry which is preliminary data.</text>
</comment>
<dbReference type="Proteomes" id="UP001138757">
    <property type="component" value="Unassembled WGS sequence"/>
</dbReference>
<dbReference type="Gene3D" id="2.160.20.120">
    <property type="match status" value="1"/>
</dbReference>
<dbReference type="AlphaFoldDB" id="A0A9X1DF83"/>
<keyword evidence="4" id="KW-1185">Reference proteome</keyword>
<sequence>MQHDRLNVPALTGVLAGLLLAAAPAQAATRGFIVTDFDSLRLEAPIDISIETGRGISARGEGAAELLERIDLTVSARVLTIRLRPSPFDTRGASNSGPVRLTLSAPNLRRIQLSGAGSIRARGLDKLRAEVMSTGSGSIAISGIESDTLTVGLLGSGAMQLAGNAKSLNVRVSGSGAFDAKALKAADLDLTLDGSANADVTADRTAKIVAIGPGSIAVAGKAACTVRHAGSGTVRCGTQTY</sequence>